<dbReference type="PANTHER" id="PTHR43528:SF1">
    <property type="entry name" value="ALPHA-KETOGLUTARATE PERMEASE"/>
    <property type="match status" value="1"/>
</dbReference>
<evidence type="ECO:0000256" key="5">
    <source>
        <dbReference type="ARBA" id="ARBA00022692"/>
    </source>
</evidence>
<dbReference type="GO" id="GO:0005886">
    <property type="term" value="C:plasma membrane"/>
    <property type="evidence" value="ECO:0007669"/>
    <property type="project" value="UniProtKB-SubCell"/>
</dbReference>
<accession>A0A9X2D2L5</accession>
<dbReference type="SUPFAM" id="SSF103473">
    <property type="entry name" value="MFS general substrate transporter"/>
    <property type="match status" value="1"/>
</dbReference>
<feature type="transmembrane region" description="Helical" evidence="9">
    <location>
        <begin position="77"/>
        <end position="95"/>
    </location>
</feature>
<dbReference type="PROSITE" id="PS00216">
    <property type="entry name" value="SUGAR_TRANSPORT_1"/>
    <property type="match status" value="1"/>
</dbReference>
<feature type="transmembrane region" description="Helical" evidence="9">
    <location>
        <begin position="277"/>
        <end position="293"/>
    </location>
</feature>
<dbReference type="PANTHER" id="PTHR43528">
    <property type="entry name" value="ALPHA-KETOGLUTARATE PERMEASE"/>
    <property type="match status" value="1"/>
</dbReference>
<evidence type="ECO:0000256" key="2">
    <source>
        <dbReference type="ARBA" id="ARBA00008240"/>
    </source>
</evidence>
<gene>
    <name evidence="11" type="ORF">LOX96_13765</name>
</gene>
<name>A0A9X2D2L5_9GAMM</name>
<reference evidence="11" key="1">
    <citation type="submission" date="2021-11" db="EMBL/GenBank/DDBJ databases">
        <title>Legionella maioricencis sp. nov., a new species isolated from hot water samples in Mallorca.</title>
        <authorList>
            <person name="Crespi S."/>
            <person name="Drasar V."/>
            <person name="Salva-Serra F."/>
            <person name="Jaen-Luchoro D."/>
            <person name="Pineiro-Iglesias B."/>
            <person name="Aliaga F."/>
            <person name="Fernandez-Juarez V."/>
            <person name="Coll G."/>
            <person name="Moore E.R.B."/>
            <person name="Bennasar-Figueras A."/>
        </authorList>
    </citation>
    <scope>NUCLEOTIDE SEQUENCE</scope>
    <source>
        <strain evidence="11">HCPI-6</strain>
    </source>
</reference>
<evidence type="ECO:0000313" key="11">
    <source>
        <dbReference type="EMBL" id="MCL9685169.1"/>
    </source>
</evidence>
<evidence type="ECO:0000256" key="8">
    <source>
        <dbReference type="ARBA" id="ARBA00023136"/>
    </source>
</evidence>
<comment type="similarity">
    <text evidence="2">Belongs to the major facilitator superfamily. Metabolite:H+ Symporter (MHS) family (TC 2.A.1.6) family.</text>
</comment>
<evidence type="ECO:0000313" key="12">
    <source>
        <dbReference type="Proteomes" id="UP001139721"/>
    </source>
</evidence>
<feature type="transmembrane region" description="Helical" evidence="9">
    <location>
        <begin position="330"/>
        <end position="351"/>
    </location>
</feature>
<organism evidence="11 12">
    <name type="scientific">Legionella maioricensis</name>
    <dbReference type="NCBI Taxonomy" id="2896528"/>
    <lineage>
        <taxon>Bacteria</taxon>
        <taxon>Pseudomonadati</taxon>
        <taxon>Pseudomonadota</taxon>
        <taxon>Gammaproteobacteria</taxon>
        <taxon>Legionellales</taxon>
        <taxon>Legionellaceae</taxon>
        <taxon>Legionella</taxon>
    </lineage>
</organism>
<evidence type="ECO:0000256" key="7">
    <source>
        <dbReference type="ARBA" id="ARBA00022989"/>
    </source>
</evidence>
<feature type="domain" description="Major facilitator superfamily (MFS) profile" evidence="10">
    <location>
        <begin position="7"/>
        <end position="422"/>
    </location>
</feature>
<dbReference type="InterPro" id="IPR011701">
    <property type="entry name" value="MFS"/>
</dbReference>
<feature type="transmembrane region" description="Helical" evidence="9">
    <location>
        <begin position="101"/>
        <end position="125"/>
    </location>
</feature>
<sequence>MKHQNKAILGGLMGNIVEAYDMSICYFLSSELSRVLLGINKDNPTVMLSLIFIAYLAKPIGAFILGLLSDLYGRKNVLMVSIIIMGVSTALIGVIPGYDQIGLFAAGFLLALRIIQSMALGSEFLNSSSLLVESGDGKQRGFRGCWSSVGVKAGYLLACLIVEGIHYYSNLYPEYENLWRIPFLVALVTTLIGFYIRAKMPESLAYVLYYANREKPSTLDIYKQSLHFVKKHPFMFHFAFFSSFLSVTTGFFFYLYIPLHAIQYAHISRSLIMTSNTLSLVFVTLLIPVFGWISDRQDRLKMLIFASSGLLILAYPFMHVINYGNAGYFISMQLIISIPCACYYSVATVLLTELFPLQIRCTALSIVYSTAASLAAGLPPLISDYLARTTQMPSSPSIIIIFLATVVLINIKILARGYRKGENQYIISPLEQEKPVFTVQYQKPAKI</sequence>
<keyword evidence="3" id="KW-0813">Transport</keyword>
<comment type="subcellular location">
    <subcellularLocation>
        <location evidence="1">Cell membrane</location>
        <topology evidence="1">Multi-pass membrane protein</topology>
    </subcellularLocation>
</comment>
<dbReference type="InterPro" id="IPR036259">
    <property type="entry name" value="MFS_trans_sf"/>
</dbReference>
<dbReference type="InterPro" id="IPR005829">
    <property type="entry name" value="Sugar_transporter_CS"/>
</dbReference>
<dbReference type="EMBL" id="JAJKBJ010000020">
    <property type="protein sequence ID" value="MCL9685169.1"/>
    <property type="molecule type" value="Genomic_DNA"/>
</dbReference>
<feature type="transmembrane region" description="Helical" evidence="9">
    <location>
        <begin position="363"/>
        <end position="382"/>
    </location>
</feature>
<feature type="transmembrane region" description="Helical" evidence="9">
    <location>
        <begin position="234"/>
        <end position="257"/>
    </location>
</feature>
<dbReference type="InterPro" id="IPR020846">
    <property type="entry name" value="MFS_dom"/>
</dbReference>
<dbReference type="PROSITE" id="PS50850">
    <property type="entry name" value="MFS"/>
    <property type="match status" value="1"/>
</dbReference>
<feature type="transmembrane region" description="Helical" evidence="9">
    <location>
        <begin position="49"/>
        <end position="68"/>
    </location>
</feature>
<evidence type="ECO:0000256" key="6">
    <source>
        <dbReference type="ARBA" id="ARBA00022847"/>
    </source>
</evidence>
<keyword evidence="6" id="KW-0769">Symport</keyword>
<keyword evidence="5 9" id="KW-0812">Transmembrane</keyword>
<feature type="transmembrane region" description="Helical" evidence="9">
    <location>
        <begin position="394"/>
        <end position="415"/>
    </location>
</feature>
<dbReference type="AlphaFoldDB" id="A0A9X2D2L5"/>
<dbReference type="InterPro" id="IPR005828">
    <property type="entry name" value="MFS_sugar_transport-like"/>
</dbReference>
<dbReference type="InterPro" id="IPR051084">
    <property type="entry name" value="H+-coupled_symporters"/>
</dbReference>
<keyword evidence="4" id="KW-1003">Cell membrane</keyword>
<comment type="caution">
    <text evidence="11">The sequence shown here is derived from an EMBL/GenBank/DDBJ whole genome shotgun (WGS) entry which is preliminary data.</text>
</comment>
<dbReference type="Proteomes" id="UP001139721">
    <property type="component" value="Unassembled WGS sequence"/>
</dbReference>
<dbReference type="Pfam" id="PF07690">
    <property type="entry name" value="MFS_1"/>
    <property type="match status" value="1"/>
</dbReference>
<keyword evidence="12" id="KW-1185">Reference proteome</keyword>
<evidence type="ECO:0000256" key="9">
    <source>
        <dbReference type="SAM" id="Phobius"/>
    </source>
</evidence>
<proteinExistence type="inferred from homology"/>
<dbReference type="Pfam" id="PF00083">
    <property type="entry name" value="Sugar_tr"/>
    <property type="match status" value="1"/>
</dbReference>
<feature type="transmembrane region" description="Helical" evidence="9">
    <location>
        <begin position="300"/>
        <end position="318"/>
    </location>
</feature>
<keyword evidence="7 9" id="KW-1133">Transmembrane helix</keyword>
<dbReference type="RefSeq" id="WP_250423039.1">
    <property type="nucleotide sequence ID" value="NZ_JAJKBJ010000020.1"/>
</dbReference>
<evidence type="ECO:0000256" key="1">
    <source>
        <dbReference type="ARBA" id="ARBA00004651"/>
    </source>
</evidence>
<feature type="transmembrane region" description="Helical" evidence="9">
    <location>
        <begin position="146"/>
        <end position="167"/>
    </location>
</feature>
<evidence type="ECO:0000259" key="10">
    <source>
        <dbReference type="PROSITE" id="PS50850"/>
    </source>
</evidence>
<keyword evidence="8 9" id="KW-0472">Membrane</keyword>
<protein>
    <submittedName>
        <fullName evidence="11">MFS transporter</fullName>
    </submittedName>
</protein>
<evidence type="ECO:0000256" key="4">
    <source>
        <dbReference type="ARBA" id="ARBA00022475"/>
    </source>
</evidence>
<evidence type="ECO:0000256" key="3">
    <source>
        <dbReference type="ARBA" id="ARBA00022448"/>
    </source>
</evidence>
<dbReference type="GO" id="GO:0015293">
    <property type="term" value="F:symporter activity"/>
    <property type="evidence" value="ECO:0007669"/>
    <property type="project" value="UniProtKB-KW"/>
</dbReference>
<dbReference type="Gene3D" id="1.20.1250.20">
    <property type="entry name" value="MFS general substrate transporter like domains"/>
    <property type="match status" value="2"/>
</dbReference>
<feature type="transmembrane region" description="Helical" evidence="9">
    <location>
        <begin position="7"/>
        <end position="29"/>
    </location>
</feature>
<feature type="transmembrane region" description="Helical" evidence="9">
    <location>
        <begin position="179"/>
        <end position="196"/>
    </location>
</feature>